<protein>
    <submittedName>
        <fullName evidence="1">Tfp pilus assembly protein ATPase PilM-like protein</fullName>
    </submittedName>
</protein>
<dbReference type="InterPro" id="IPR050696">
    <property type="entry name" value="FtsA/MreB"/>
</dbReference>
<name>C8WRG1_ALIAD</name>
<dbReference type="InterPro" id="IPR043129">
    <property type="entry name" value="ATPase_NBD"/>
</dbReference>
<evidence type="ECO:0000313" key="2">
    <source>
        <dbReference type="Proteomes" id="UP000001917"/>
    </source>
</evidence>
<gene>
    <name evidence="1" type="ordered locus">Aaci_0307</name>
</gene>
<accession>C8WRG1</accession>
<dbReference type="SUPFAM" id="SSF53067">
    <property type="entry name" value="Actin-like ATPase domain"/>
    <property type="match status" value="1"/>
</dbReference>
<dbReference type="Gene3D" id="3.30.420.40">
    <property type="match status" value="2"/>
</dbReference>
<dbReference type="KEGG" id="aac:Aaci_0307"/>
<keyword evidence="2" id="KW-1185">Reference proteome</keyword>
<dbReference type="Pfam" id="PF11104">
    <property type="entry name" value="PilM_2"/>
    <property type="match status" value="1"/>
</dbReference>
<proteinExistence type="predicted"/>
<dbReference type="STRING" id="521098.Aaci_0307"/>
<reference evidence="2" key="1">
    <citation type="submission" date="2009-09" db="EMBL/GenBank/DDBJ databases">
        <title>The complete chromosome of Alicyclobacillus acidocaldarius subsp. acidocaldarius DSM 446.</title>
        <authorList>
            <consortium name="US DOE Joint Genome Institute (JGI-PGF)"/>
            <person name="Lucas S."/>
            <person name="Copeland A."/>
            <person name="Lapidus A."/>
            <person name="Glavina del Rio T."/>
            <person name="Dalin E."/>
            <person name="Tice H."/>
            <person name="Bruce D."/>
            <person name="Goodwin L."/>
            <person name="Pitluck S."/>
            <person name="Kyrpides N."/>
            <person name="Mavromatis K."/>
            <person name="Ivanova N."/>
            <person name="Ovchinnikova G."/>
            <person name="Chertkov O."/>
            <person name="Sims D."/>
            <person name="Brettin T."/>
            <person name="Detter J.C."/>
            <person name="Han C."/>
            <person name="Larimer F."/>
            <person name="Land M."/>
            <person name="Hauser L."/>
            <person name="Markowitz V."/>
            <person name="Cheng J.-F."/>
            <person name="Hugenholtz P."/>
            <person name="Woyke T."/>
            <person name="Wu D."/>
            <person name="Pukall R."/>
            <person name="Klenk H.-P."/>
            <person name="Eisen J.A."/>
        </authorList>
    </citation>
    <scope>NUCLEOTIDE SEQUENCE [LARGE SCALE GENOMIC DNA]</scope>
    <source>
        <strain evidence="2">ATCC 27009 / DSM 446 / BCRC 14685 / JCM 5260 / KCTC 1825 / NBRC 15652 / NCIMB 11725 / NRRL B-14509 / 104-IA</strain>
    </source>
</reference>
<reference evidence="1 2" key="2">
    <citation type="journal article" date="2010" name="Stand. Genomic Sci.">
        <title>Complete genome sequence of Alicyclobacillus acidocaldarius type strain (104-IA).</title>
        <authorList>
            <person name="Mavromatis K."/>
            <person name="Sikorski J."/>
            <person name="Lapidus A."/>
            <person name="Glavina Del Rio T."/>
            <person name="Copeland A."/>
            <person name="Tice H."/>
            <person name="Cheng J.F."/>
            <person name="Lucas S."/>
            <person name="Chen F."/>
            <person name="Nolan M."/>
            <person name="Bruce D."/>
            <person name="Goodwin L."/>
            <person name="Pitluck S."/>
            <person name="Ivanova N."/>
            <person name="Ovchinnikova G."/>
            <person name="Pati A."/>
            <person name="Chen A."/>
            <person name="Palaniappan K."/>
            <person name="Land M."/>
            <person name="Hauser L."/>
            <person name="Chang Y.J."/>
            <person name="Jeffries C.D."/>
            <person name="Chain P."/>
            <person name="Meincke L."/>
            <person name="Sims D."/>
            <person name="Chertkov O."/>
            <person name="Han C."/>
            <person name="Brettin T."/>
            <person name="Detter J.C."/>
            <person name="Wahrenburg C."/>
            <person name="Rohde M."/>
            <person name="Pukall R."/>
            <person name="Goker M."/>
            <person name="Bristow J."/>
            <person name="Eisen J.A."/>
            <person name="Markowitz V."/>
            <person name="Hugenholtz P."/>
            <person name="Klenk H.P."/>
            <person name="Kyrpides N.C."/>
        </authorList>
    </citation>
    <scope>NUCLEOTIDE SEQUENCE [LARGE SCALE GENOMIC DNA]</scope>
    <source>
        <strain evidence="2">ATCC 27009 / DSM 446 / BCRC 14685 / JCM 5260 / KCTC 1825 / NBRC 15652 / NCIMB 11725 / NRRL B-14509 / 104-IA</strain>
    </source>
</reference>
<sequence length="322" mass="36250">MLLRLTTSSRSTSVGVEICDAGLRIAEVEPGKPLRVSRLETAPWDLSQTVRDPYPTFALASILSHAFDANRRRKLTVHVALPSRFTVIRQLTLPAVGEKELQSAIELQIQHNIHLPFDEAAYDYVRCEPPEDEADSVSVLLVAADKSRVNDVIQGFRAVGIRPKTIDIHALALYRLIRRFRPDLPQNFLLLETSEDTVDMHVFHNGLLYLTRQVPVALAPTADVPAFDYVSQFDVEIERTLNFFMYTLNQREAGFERLFVTLPRDVDASEHLQALEERIGMPCEVLPLAEMIRRNCEIGPEAHRMPDLADYAAAIGLALRGV</sequence>
<dbReference type="InterPro" id="IPR005883">
    <property type="entry name" value="PilM"/>
</dbReference>
<dbReference type="HOGENOM" id="CLU_062175_0_0_9"/>
<dbReference type="PANTHER" id="PTHR32432:SF3">
    <property type="entry name" value="ETHANOLAMINE UTILIZATION PROTEIN EUTJ"/>
    <property type="match status" value="1"/>
</dbReference>
<dbReference type="PANTHER" id="PTHR32432">
    <property type="entry name" value="CELL DIVISION PROTEIN FTSA-RELATED"/>
    <property type="match status" value="1"/>
</dbReference>
<dbReference type="Gene3D" id="3.30.1490.300">
    <property type="match status" value="1"/>
</dbReference>
<dbReference type="Proteomes" id="UP000001917">
    <property type="component" value="Chromosome"/>
</dbReference>
<dbReference type="EMBL" id="CP001727">
    <property type="protein sequence ID" value="ACV57366.1"/>
    <property type="molecule type" value="Genomic_DNA"/>
</dbReference>
<organism evidence="1 2">
    <name type="scientific">Alicyclobacillus acidocaldarius subsp. acidocaldarius (strain ATCC 27009 / DSM 446 / BCRC 14685 / JCM 5260 / KCTC 1825 / NBRC 15652 / NCIMB 11725 / NRRL B-14509 / 104-IA)</name>
    <name type="common">Bacillus acidocaldarius</name>
    <dbReference type="NCBI Taxonomy" id="521098"/>
    <lineage>
        <taxon>Bacteria</taxon>
        <taxon>Bacillati</taxon>
        <taxon>Bacillota</taxon>
        <taxon>Bacilli</taxon>
        <taxon>Bacillales</taxon>
        <taxon>Alicyclobacillaceae</taxon>
        <taxon>Alicyclobacillus</taxon>
    </lineage>
</organism>
<dbReference type="eggNOG" id="COG4972">
    <property type="taxonomic scope" value="Bacteria"/>
</dbReference>
<evidence type="ECO:0000313" key="1">
    <source>
        <dbReference type="EMBL" id="ACV57366.1"/>
    </source>
</evidence>
<dbReference type="AlphaFoldDB" id="C8WRG1"/>
<dbReference type="RefSeq" id="WP_012809740.1">
    <property type="nucleotide sequence ID" value="NC_013205.1"/>
</dbReference>